<accession>A0A8S4F0P0</accession>
<evidence type="ECO:0000313" key="2">
    <source>
        <dbReference type="EMBL" id="CAG9121606.1"/>
    </source>
</evidence>
<gene>
    <name evidence="2" type="ORF">PLXY2_LOCUS7448</name>
</gene>
<sequence length="255" mass="28782">MGICLDTEQNNEEAESAGTERGDSAWERATPPAAAFPMQNNTHVKFEPPSVPVIFVLDAQRVPKEPPAAAFPMQNNTHVKFEPPSVPVIFVLDAQWVPKEPYKDGFPMQNNTHVKFEPPSVPVIFVLACLLYSYWVSDGLNLVVLPINESISYDAQWTCKEPSEVDFPMQNNTHIKFEPPSVPVIFVLDYCQNGCTFLLLKQRGKPSVEGFRRSLVYQMQLVRLIAPMLQYSPRQDLKGFNTGTERDTIPSTPNW</sequence>
<dbReference type="AlphaFoldDB" id="A0A8S4F0P0"/>
<dbReference type="Proteomes" id="UP000653454">
    <property type="component" value="Unassembled WGS sequence"/>
</dbReference>
<dbReference type="EMBL" id="CAJHNJ030000025">
    <property type="protein sequence ID" value="CAG9121606.1"/>
    <property type="molecule type" value="Genomic_DNA"/>
</dbReference>
<evidence type="ECO:0000313" key="3">
    <source>
        <dbReference type="Proteomes" id="UP000653454"/>
    </source>
</evidence>
<reference evidence="2" key="1">
    <citation type="submission" date="2020-11" db="EMBL/GenBank/DDBJ databases">
        <authorList>
            <person name="Whiteford S."/>
        </authorList>
    </citation>
    <scope>NUCLEOTIDE SEQUENCE</scope>
</reference>
<keyword evidence="3" id="KW-1185">Reference proteome</keyword>
<comment type="caution">
    <text evidence="2">The sequence shown here is derived from an EMBL/GenBank/DDBJ whole genome shotgun (WGS) entry which is preliminary data.</text>
</comment>
<name>A0A8S4F0P0_PLUXY</name>
<evidence type="ECO:0000256" key="1">
    <source>
        <dbReference type="SAM" id="MobiDB-lite"/>
    </source>
</evidence>
<feature type="region of interest" description="Disordered" evidence="1">
    <location>
        <begin position="1"/>
        <end position="25"/>
    </location>
</feature>
<proteinExistence type="predicted"/>
<protein>
    <submittedName>
        <fullName evidence="2">(diamondback moth) hypothetical protein</fullName>
    </submittedName>
</protein>
<organism evidence="2 3">
    <name type="scientific">Plutella xylostella</name>
    <name type="common">Diamondback moth</name>
    <name type="synonym">Plutella maculipennis</name>
    <dbReference type="NCBI Taxonomy" id="51655"/>
    <lineage>
        <taxon>Eukaryota</taxon>
        <taxon>Metazoa</taxon>
        <taxon>Ecdysozoa</taxon>
        <taxon>Arthropoda</taxon>
        <taxon>Hexapoda</taxon>
        <taxon>Insecta</taxon>
        <taxon>Pterygota</taxon>
        <taxon>Neoptera</taxon>
        <taxon>Endopterygota</taxon>
        <taxon>Lepidoptera</taxon>
        <taxon>Glossata</taxon>
        <taxon>Ditrysia</taxon>
        <taxon>Yponomeutoidea</taxon>
        <taxon>Plutellidae</taxon>
        <taxon>Plutella</taxon>
    </lineage>
</organism>